<name>A0AC35TR40_9BILA</name>
<protein>
    <submittedName>
        <fullName evidence="2">Carbonyl reductase</fullName>
    </submittedName>
</protein>
<sequence>MKTIIVTGANKGIGYGIVRNLIKQVKDTRVYLTARDVNRGNEAVESILKEFDGTLSNNNILTFYQLDIDDETTVIDFARYLNENNEKIDVLINNAGYAFDNNAPESPLEQAQYTIKINYYGTKRVSNYLIPLIKDGGRIVNVCSGSGKMTESYTQEIKNLFNNDHYTIETIDKFVEDYKKYCEPDTRAAHGYANSAYKTSKVAEIALTILQHRLLKDRHIKAIACCPGYVDTDMSNHKGHLTIDQGAETPIFCALDANVPSGKFVEEKHVAEWIL</sequence>
<proteinExistence type="predicted"/>
<dbReference type="WBParaSite" id="RSKR_0000300700.1">
    <property type="protein sequence ID" value="RSKR_0000300700.1"/>
    <property type="gene ID" value="RSKR_0000300700"/>
</dbReference>
<accession>A0AC35TR40</accession>
<reference evidence="2" key="1">
    <citation type="submission" date="2016-11" db="UniProtKB">
        <authorList>
            <consortium name="WormBaseParasite"/>
        </authorList>
    </citation>
    <scope>IDENTIFICATION</scope>
    <source>
        <strain evidence="2">KR3021</strain>
    </source>
</reference>
<organism evidence="1 2">
    <name type="scientific">Rhabditophanes sp. KR3021</name>
    <dbReference type="NCBI Taxonomy" id="114890"/>
    <lineage>
        <taxon>Eukaryota</taxon>
        <taxon>Metazoa</taxon>
        <taxon>Ecdysozoa</taxon>
        <taxon>Nematoda</taxon>
        <taxon>Chromadorea</taxon>
        <taxon>Rhabditida</taxon>
        <taxon>Tylenchina</taxon>
        <taxon>Panagrolaimomorpha</taxon>
        <taxon>Strongyloidoidea</taxon>
        <taxon>Alloionematidae</taxon>
        <taxon>Rhabditophanes</taxon>
    </lineage>
</organism>
<evidence type="ECO:0000313" key="1">
    <source>
        <dbReference type="Proteomes" id="UP000095286"/>
    </source>
</evidence>
<dbReference type="Proteomes" id="UP000095286">
    <property type="component" value="Unplaced"/>
</dbReference>
<evidence type="ECO:0000313" key="2">
    <source>
        <dbReference type="WBParaSite" id="RSKR_0000300700.1"/>
    </source>
</evidence>